<sequence>MTILKEKIFNLFYAVFPKQCLHCNEVLAYGEEYLCFNCYCKIPIHLGSWNHPEENIITNQLISFIDSLKYAVSFFYYESDGIPKSLIHSLKYKNQSKIGEWVVNHFHYLLSKELFDEIDCIVPVPLHPKKKRERGYNQVSTLCDALSNKKQIKVDEQIIQRVVYTKSQTKNTQQGRMENMKEVFKVYQSENIKNKNILIVDDVLTTGATLIAVAEEIEKYQPTSISILTLAVVV</sequence>
<comment type="similarity">
    <text evidence="1">Belongs to the ComF/GntX family.</text>
</comment>
<protein>
    <recommendedName>
        <fullName evidence="2">Phosphoribosyltransferase domain-containing protein</fullName>
    </recommendedName>
</protein>
<name>A0AAX1N4G6_9BACT</name>
<dbReference type="InterPro" id="IPR029057">
    <property type="entry name" value="PRTase-like"/>
</dbReference>
<feature type="domain" description="Phosphoribosyltransferase" evidence="2">
    <location>
        <begin position="157"/>
        <end position="230"/>
    </location>
</feature>
<evidence type="ECO:0000313" key="3">
    <source>
        <dbReference type="EMBL" id="QWG02087.1"/>
    </source>
</evidence>
<dbReference type="CDD" id="cd06223">
    <property type="entry name" value="PRTases_typeI"/>
    <property type="match status" value="1"/>
</dbReference>
<evidence type="ECO:0000256" key="1">
    <source>
        <dbReference type="ARBA" id="ARBA00008007"/>
    </source>
</evidence>
<proteinExistence type="inferred from homology"/>
<dbReference type="PANTHER" id="PTHR47505">
    <property type="entry name" value="DNA UTILIZATION PROTEIN YHGH"/>
    <property type="match status" value="1"/>
</dbReference>
<dbReference type="Gene3D" id="3.40.50.2020">
    <property type="match status" value="1"/>
</dbReference>
<reference evidence="3 4" key="1">
    <citation type="submission" date="2021-05" db="EMBL/GenBank/DDBJ databases">
        <title>Comparative genomic studies on the polysaccharide-degrading batcterial strains of the Flammeovirga genus.</title>
        <authorList>
            <person name="Zewei F."/>
            <person name="Zheng Z."/>
            <person name="Yu L."/>
            <person name="Ruyue G."/>
            <person name="Yanhong M."/>
            <person name="Yuanyuan C."/>
            <person name="Jingyan G."/>
            <person name="Wenjun H."/>
        </authorList>
    </citation>
    <scope>NUCLEOTIDE SEQUENCE [LARGE SCALE GENOMIC DNA]</scope>
    <source>
        <strain evidence="3 4">NBRC:100898</strain>
    </source>
</reference>
<dbReference type="RefSeq" id="WP_169665835.1">
    <property type="nucleotide sequence ID" value="NZ_CP076132.1"/>
</dbReference>
<organism evidence="3 4">
    <name type="scientific">Flammeovirga yaeyamensis</name>
    <dbReference type="NCBI Taxonomy" id="367791"/>
    <lineage>
        <taxon>Bacteria</taxon>
        <taxon>Pseudomonadati</taxon>
        <taxon>Bacteroidota</taxon>
        <taxon>Cytophagia</taxon>
        <taxon>Cytophagales</taxon>
        <taxon>Flammeovirgaceae</taxon>
        <taxon>Flammeovirga</taxon>
    </lineage>
</organism>
<keyword evidence="4" id="KW-1185">Reference proteome</keyword>
<evidence type="ECO:0000313" key="4">
    <source>
        <dbReference type="Proteomes" id="UP000678679"/>
    </source>
</evidence>
<dbReference type="AlphaFoldDB" id="A0AAX1N4G6"/>
<dbReference type="Proteomes" id="UP000678679">
    <property type="component" value="Chromosome 1"/>
</dbReference>
<dbReference type="Pfam" id="PF00156">
    <property type="entry name" value="Pribosyltran"/>
    <property type="match status" value="1"/>
</dbReference>
<evidence type="ECO:0000259" key="2">
    <source>
        <dbReference type="Pfam" id="PF00156"/>
    </source>
</evidence>
<dbReference type="SUPFAM" id="SSF53271">
    <property type="entry name" value="PRTase-like"/>
    <property type="match status" value="1"/>
</dbReference>
<accession>A0AAX1N4G6</accession>
<dbReference type="InterPro" id="IPR000836">
    <property type="entry name" value="PRTase_dom"/>
</dbReference>
<gene>
    <name evidence="3" type="ORF">KMW28_00435</name>
</gene>
<dbReference type="PANTHER" id="PTHR47505:SF1">
    <property type="entry name" value="DNA UTILIZATION PROTEIN YHGH"/>
    <property type="match status" value="1"/>
</dbReference>
<dbReference type="InterPro" id="IPR051910">
    <property type="entry name" value="ComF/GntX_DNA_util-trans"/>
</dbReference>
<dbReference type="EMBL" id="CP076132">
    <property type="protein sequence ID" value="QWG02087.1"/>
    <property type="molecule type" value="Genomic_DNA"/>
</dbReference>
<dbReference type="KEGG" id="fya:KMW28_00435"/>